<dbReference type="OrthoDB" id="488864at2"/>
<dbReference type="AlphaFoldDB" id="A0A1U7J069"/>
<dbReference type="STRING" id="549789.NIES30_21550"/>
<gene>
    <name evidence="1" type="ORF">NIES30_21550</name>
</gene>
<reference evidence="1 2" key="1">
    <citation type="submission" date="2016-11" db="EMBL/GenBank/DDBJ databases">
        <title>Draft Genome Sequences of Nine Cyanobacterial Strains from Diverse Habitats.</title>
        <authorList>
            <person name="Zhu T."/>
            <person name="Hou S."/>
            <person name="Lu X."/>
            <person name="Hess W.R."/>
        </authorList>
    </citation>
    <scope>NUCLEOTIDE SEQUENCE [LARGE SCALE GENOMIC DNA]</scope>
    <source>
        <strain evidence="1 2">NIES-30</strain>
    </source>
</reference>
<evidence type="ECO:0000313" key="1">
    <source>
        <dbReference type="EMBL" id="OKH44820.1"/>
    </source>
</evidence>
<organism evidence="1 2">
    <name type="scientific">Phormidium tenue NIES-30</name>
    <dbReference type="NCBI Taxonomy" id="549789"/>
    <lineage>
        <taxon>Bacteria</taxon>
        <taxon>Bacillati</taxon>
        <taxon>Cyanobacteriota</taxon>
        <taxon>Cyanophyceae</taxon>
        <taxon>Oscillatoriophycideae</taxon>
        <taxon>Oscillatoriales</taxon>
        <taxon>Oscillatoriaceae</taxon>
        <taxon>Phormidium</taxon>
    </lineage>
</organism>
<comment type="caution">
    <text evidence="1">The sequence shown here is derived from an EMBL/GenBank/DDBJ whole genome shotgun (WGS) entry which is preliminary data.</text>
</comment>
<evidence type="ECO:0000313" key="2">
    <source>
        <dbReference type="Proteomes" id="UP000185557"/>
    </source>
</evidence>
<sequence>MPEPTSAFQKAIDAVESLSLQDQEAVLTLLQKRIADQRRKELSQSVTEVRHEFAQGNVQFGSVDDFMAGLDD</sequence>
<name>A0A1U7J069_9CYAN</name>
<keyword evidence="2" id="KW-1185">Reference proteome</keyword>
<dbReference type="RefSeq" id="WP_073610521.1">
    <property type="nucleotide sequence ID" value="NZ_MRCG01000020.1"/>
</dbReference>
<dbReference type="Proteomes" id="UP000185557">
    <property type="component" value="Unassembled WGS sequence"/>
</dbReference>
<proteinExistence type="predicted"/>
<dbReference type="EMBL" id="MRCG01000020">
    <property type="protein sequence ID" value="OKH44820.1"/>
    <property type="molecule type" value="Genomic_DNA"/>
</dbReference>
<protein>
    <submittedName>
        <fullName evidence="1">Uncharacterized protein</fullName>
    </submittedName>
</protein>
<accession>A0A1U7J069</accession>